<dbReference type="InterPro" id="IPR029057">
    <property type="entry name" value="PRTase-like"/>
</dbReference>
<dbReference type="EMBL" id="NOZP01000012">
    <property type="protein sequence ID" value="OYD17270.1"/>
    <property type="molecule type" value="Genomic_DNA"/>
</dbReference>
<dbReference type="Gene3D" id="3.40.50.2020">
    <property type="match status" value="1"/>
</dbReference>
<protein>
    <submittedName>
        <fullName evidence="1">Uncharacterized protein</fullName>
    </submittedName>
</protein>
<accession>A0A235BY39</accession>
<dbReference type="Proteomes" id="UP000215559">
    <property type="component" value="Unassembled WGS sequence"/>
</dbReference>
<sequence>MIMEWIEIILSILAVVGFLAALPQLWGSNWKKIWLYHHKGVISWDIVHKGILKVIDELRREDFRPDLIVGVGRGGIICSGLLCSELTGDELVDSSKRGEKGIRTPTIKLGTINSTVFLKDTRSRQIRKERRKLSSMVDKIELLDINVDIAENEKILVIVAQSFTGSTLEKATNILLSKKAPRDNIRTVTVFWHKHENISISHEPDIFGRIIPIDKTMPWKYHEITTDRY</sequence>
<reference evidence="1 2" key="1">
    <citation type="submission" date="2017-07" db="EMBL/GenBank/DDBJ databases">
        <title>Recovery of genomes from metagenomes via a dereplication, aggregation, and scoring strategy.</title>
        <authorList>
            <person name="Sieber C.M."/>
            <person name="Probst A.J."/>
            <person name="Sharrar A."/>
            <person name="Thomas B.C."/>
            <person name="Hess M."/>
            <person name="Tringe S.G."/>
            <person name="Banfield J.F."/>
        </authorList>
    </citation>
    <scope>NUCLEOTIDE SEQUENCE [LARGE SCALE GENOMIC DNA]</scope>
    <source>
        <strain evidence="1">JGI_Cruoil_03_51_56</strain>
    </source>
</reference>
<proteinExistence type="predicted"/>
<name>A0A235BY39_UNCW3</name>
<organism evidence="1 2">
    <name type="scientific">candidate division WOR-3 bacterium JGI_Cruoil_03_51_56</name>
    <dbReference type="NCBI Taxonomy" id="1973747"/>
    <lineage>
        <taxon>Bacteria</taxon>
        <taxon>Bacteria division WOR-3</taxon>
    </lineage>
</organism>
<evidence type="ECO:0000313" key="1">
    <source>
        <dbReference type="EMBL" id="OYD17270.1"/>
    </source>
</evidence>
<dbReference type="SUPFAM" id="SSF53271">
    <property type="entry name" value="PRTase-like"/>
    <property type="match status" value="1"/>
</dbReference>
<evidence type="ECO:0000313" key="2">
    <source>
        <dbReference type="Proteomes" id="UP000215559"/>
    </source>
</evidence>
<gene>
    <name evidence="1" type="ORF">CH330_00590</name>
</gene>
<dbReference type="AlphaFoldDB" id="A0A235BY39"/>
<comment type="caution">
    <text evidence="1">The sequence shown here is derived from an EMBL/GenBank/DDBJ whole genome shotgun (WGS) entry which is preliminary data.</text>
</comment>